<comment type="caution">
    <text evidence="2">The sequence shown here is derived from an EMBL/GenBank/DDBJ whole genome shotgun (WGS) entry which is preliminary data.</text>
</comment>
<name>A0A2P8D9S3_9BACT</name>
<gene>
    <name evidence="2" type="ORF">B0I18_101123</name>
</gene>
<dbReference type="Proteomes" id="UP000240572">
    <property type="component" value="Unassembled WGS sequence"/>
</dbReference>
<keyword evidence="3" id="KW-1185">Reference proteome</keyword>
<dbReference type="EMBL" id="PYGD01000001">
    <property type="protein sequence ID" value="PSK93974.1"/>
    <property type="molecule type" value="Genomic_DNA"/>
</dbReference>
<dbReference type="OrthoDB" id="580775at2"/>
<evidence type="ECO:0000313" key="3">
    <source>
        <dbReference type="Proteomes" id="UP000240572"/>
    </source>
</evidence>
<sequence>MNVQLLTPERRDTDLNELPFFDTTTVYGLAPFDERTLAFFDTFSKKLLADRSVNRLPEIAALAFWIRRANLLQIQKENSHLFGQAHFSLSPLGRVFHVCPANVDTMFIYSLAVSVLMGNKNLLRISARMEAPQITFLFDTLNELLGLAEFALFRDYIHIITYPHNDAISTAISGRCNARVIWGGDSTIAAFRDFKPAPRTRDIVFADRVSLLCIDCNAFNELDAKGRENFARLFFNDAYTFDQKGCSSPQSVFLLGDEAAYETCVTEMVSLLSGAIAGRYDTDIASIASLKLNRMVDDTLDRTIDHKWGDNYVTFAALRTQDATEAALPHSCGGGYFYTRRLDSVDGLLPFVDNKLQTVSYFGLDDTALDALVSLSRGEGIDRIVPLGHALDFNYIWDGYNLLEALSRKIYLER</sequence>
<dbReference type="InterPro" id="IPR008670">
    <property type="entry name" value="CoA_reduct_LuxC"/>
</dbReference>
<dbReference type="GO" id="GO:0008218">
    <property type="term" value="P:bioluminescence"/>
    <property type="evidence" value="ECO:0007669"/>
    <property type="project" value="InterPro"/>
</dbReference>
<protein>
    <submittedName>
        <fullName evidence="2">Acyl-CoA reductase LuxC</fullName>
    </submittedName>
</protein>
<accession>A0A2P8D9S3</accession>
<evidence type="ECO:0000256" key="1">
    <source>
        <dbReference type="ARBA" id="ARBA00022857"/>
    </source>
</evidence>
<proteinExistence type="predicted"/>
<dbReference type="GO" id="GO:0003995">
    <property type="term" value="F:acyl-CoA dehydrogenase activity"/>
    <property type="evidence" value="ECO:0007669"/>
    <property type="project" value="InterPro"/>
</dbReference>
<organism evidence="2 3">
    <name type="scientific">Taibaiella chishuiensis</name>
    <dbReference type="NCBI Taxonomy" id="1434707"/>
    <lineage>
        <taxon>Bacteria</taxon>
        <taxon>Pseudomonadati</taxon>
        <taxon>Bacteroidota</taxon>
        <taxon>Chitinophagia</taxon>
        <taxon>Chitinophagales</taxon>
        <taxon>Chitinophagaceae</taxon>
        <taxon>Taibaiella</taxon>
    </lineage>
</organism>
<dbReference type="RefSeq" id="WP_106520714.1">
    <property type="nucleotide sequence ID" value="NZ_PYGD01000001.1"/>
</dbReference>
<dbReference type="Pfam" id="PF05893">
    <property type="entry name" value="LuxC"/>
    <property type="match status" value="1"/>
</dbReference>
<keyword evidence="1" id="KW-0521">NADP</keyword>
<dbReference type="AlphaFoldDB" id="A0A2P8D9S3"/>
<evidence type="ECO:0000313" key="2">
    <source>
        <dbReference type="EMBL" id="PSK93974.1"/>
    </source>
</evidence>
<reference evidence="2 3" key="1">
    <citation type="submission" date="2018-03" db="EMBL/GenBank/DDBJ databases">
        <title>Genomic Encyclopedia of Type Strains, Phase III (KMG-III): the genomes of soil and plant-associated and newly described type strains.</title>
        <authorList>
            <person name="Whitman W."/>
        </authorList>
    </citation>
    <scope>NUCLEOTIDE SEQUENCE [LARGE SCALE GENOMIC DNA]</scope>
    <source>
        <strain evidence="2 3">CGMCC 1.12700</strain>
    </source>
</reference>